<reference evidence="2 3" key="1">
    <citation type="submission" date="2023-09" db="EMBL/GenBank/DDBJ databases">
        <title>Multi-omics analysis of a traditional fermented food reveals byproduct-associated fungal strains for waste-to-food upcycling.</title>
        <authorList>
            <consortium name="Lawrence Berkeley National Laboratory"/>
            <person name="Rekdal V.M."/>
            <person name="Villalobos-Escobedo J.M."/>
            <person name="Rodriguez-Valeron N."/>
            <person name="Garcia M.O."/>
            <person name="Vasquez D.P."/>
            <person name="Damayanti I."/>
            <person name="Sorensen P.M."/>
            <person name="Baidoo E.E."/>
            <person name="De Carvalho A.C."/>
            <person name="Riley R."/>
            <person name="Lipzen A."/>
            <person name="He G."/>
            <person name="Yan M."/>
            <person name="Haridas S."/>
            <person name="Daum C."/>
            <person name="Yoshinaga Y."/>
            <person name="Ng V."/>
            <person name="Grigoriev I.V."/>
            <person name="Munk R."/>
            <person name="Nuraida L."/>
            <person name="Wijaya C.H."/>
            <person name="Morales P.-C."/>
            <person name="Keasling J.D."/>
        </authorList>
    </citation>
    <scope>NUCLEOTIDE SEQUENCE [LARGE SCALE GENOMIC DNA]</scope>
    <source>
        <strain evidence="2 3">FGSC 2613</strain>
    </source>
</reference>
<gene>
    <name evidence="2" type="ORF">QR685DRAFT_266939</name>
</gene>
<dbReference type="EMBL" id="JAVLET010000004">
    <property type="protein sequence ID" value="KAL0470883.1"/>
    <property type="molecule type" value="Genomic_DNA"/>
</dbReference>
<feature type="compositionally biased region" description="Gly residues" evidence="1">
    <location>
        <begin position="123"/>
        <end position="132"/>
    </location>
</feature>
<sequence length="132" mass="14352">MEVERSCIVSYCNGFPVRSPVLQTPRPRSRDLTHTHTPFGICGINIPLSGESPTGDEHSPSPQNDVIITQKNLNTASFKNTDSGSPFRFRNCHVSSFSPNERGKSSLSECRSGENATDKTLGIQGGKRGLAF</sequence>
<feature type="region of interest" description="Disordered" evidence="1">
    <location>
        <begin position="45"/>
        <end position="64"/>
    </location>
</feature>
<evidence type="ECO:0000313" key="3">
    <source>
        <dbReference type="Proteomes" id="UP001451303"/>
    </source>
</evidence>
<name>A0ABR3DG82_NEUIN</name>
<keyword evidence="3" id="KW-1185">Reference proteome</keyword>
<evidence type="ECO:0000313" key="2">
    <source>
        <dbReference type="EMBL" id="KAL0470883.1"/>
    </source>
</evidence>
<feature type="region of interest" description="Disordered" evidence="1">
    <location>
        <begin position="97"/>
        <end position="132"/>
    </location>
</feature>
<proteinExistence type="predicted"/>
<dbReference type="Proteomes" id="UP001451303">
    <property type="component" value="Unassembled WGS sequence"/>
</dbReference>
<evidence type="ECO:0000256" key="1">
    <source>
        <dbReference type="SAM" id="MobiDB-lite"/>
    </source>
</evidence>
<organism evidence="2 3">
    <name type="scientific">Neurospora intermedia</name>
    <dbReference type="NCBI Taxonomy" id="5142"/>
    <lineage>
        <taxon>Eukaryota</taxon>
        <taxon>Fungi</taxon>
        <taxon>Dikarya</taxon>
        <taxon>Ascomycota</taxon>
        <taxon>Pezizomycotina</taxon>
        <taxon>Sordariomycetes</taxon>
        <taxon>Sordariomycetidae</taxon>
        <taxon>Sordariales</taxon>
        <taxon>Sordariaceae</taxon>
        <taxon>Neurospora</taxon>
    </lineage>
</organism>
<comment type="caution">
    <text evidence="2">The sequence shown here is derived from an EMBL/GenBank/DDBJ whole genome shotgun (WGS) entry which is preliminary data.</text>
</comment>
<feature type="compositionally biased region" description="Polar residues" evidence="1">
    <location>
        <begin position="97"/>
        <end position="109"/>
    </location>
</feature>
<accession>A0ABR3DG82</accession>
<protein>
    <submittedName>
        <fullName evidence="2">Uncharacterized protein</fullName>
    </submittedName>
</protein>